<dbReference type="InterPro" id="IPR036380">
    <property type="entry name" value="Isochorismatase-like_sf"/>
</dbReference>
<evidence type="ECO:0000256" key="1">
    <source>
        <dbReference type="ARBA" id="ARBA00006336"/>
    </source>
</evidence>
<reference evidence="4 5" key="1">
    <citation type="journal article" date="2016" name="Mol. Biol. Evol.">
        <title>Comparative Genomics of Early-Diverging Mushroom-Forming Fungi Provides Insights into the Origins of Lignocellulose Decay Capabilities.</title>
        <authorList>
            <person name="Nagy L.G."/>
            <person name="Riley R."/>
            <person name="Tritt A."/>
            <person name="Adam C."/>
            <person name="Daum C."/>
            <person name="Floudas D."/>
            <person name="Sun H."/>
            <person name="Yadav J.S."/>
            <person name="Pangilinan J."/>
            <person name="Larsson K.H."/>
            <person name="Matsuura K."/>
            <person name="Barry K."/>
            <person name="Labutti K."/>
            <person name="Kuo R."/>
            <person name="Ohm R.A."/>
            <person name="Bhattacharya S.S."/>
            <person name="Shirouzu T."/>
            <person name="Yoshinaga Y."/>
            <person name="Martin F.M."/>
            <person name="Grigoriev I.V."/>
            <person name="Hibbett D.S."/>
        </authorList>
    </citation>
    <scope>NUCLEOTIDE SEQUENCE [LARGE SCALE GENOMIC DNA]</scope>
    <source>
        <strain evidence="4 5">L-15889</strain>
    </source>
</reference>
<accession>A0A165PUY7</accession>
<dbReference type="PANTHER" id="PTHR43540">
    <property type="entry name" value="PEROXYUREIDOACRYLATE/UREIDOACRYLATE AMIDOHYDROLASE-RELATED"/>
    <property type="match status" value="1"/>
</dbReference>
<evidence type="ECO:0000313" key="4">
    <source>
        <dbReference type="EMBL" id="KZT68654.1"/>
    </source>
</evidence>
<dbReference type="EMBL" id="KV429064">
    <property type="protein sequence ID" value="KZT68654.1"/>
    <property type="molecule type" value="Genomic_DNA"/>
</dbReference>
<dbReference type="AlphaFoldDB" id="A0A165PUY7"/>
<name>A0A165PUY7_9APHY</name>
<dbReference type="PANTHER" id="PTHR43540:SF9">
    <property type="entry name" value="FAMILY HYDROLASE, PUTATIVE (AFU_ORTHOLOGUE AFUA_2G08700)-RELATED"/>
    <property type="match status" value="1"/>
</dbReference>
<dbReference type="CDD" id="cd00431">
    <property type="entry name" value="cysteine_hydrolases"/>
    <property type="match status" value="1"/>
</dbReference>
<dbReference type="SUPFAM" id="SSF52499">
    <property type="entry name" value="Isochorismatase-like hydrolases"/>
    <property type="match status" value="1"/>
</dbReference>
<keyword evidence="5" id="KW-1185">Reference proteome</keyword>
<dbReference type="Gene3D" id="3.40.50.850">
    <property type="entry name" value="Isochorismatase-like"/>
    <property type="match status" value="1"/>
</dbReference>
<organism evidence="4 5">
    <name type="scientific">Daedalea quercina L-15889</name>
    <dbReference type="NCBI Taxonomy" id="1314783"/>
    <lineage>
        <taxon>Eukaryota</taxon>
        <taxon>Fungi</taxon>
        <taxon>Dikarya</taxon>
        <taxon>Basidiomycota</taxon>
        <taxon>Agaricomycotina</taxon>
        <taxon>Agaricomycetes</taxon>
        <taxon>Polyporales</taxon>
        <taxon>Fomitopsis</taxon>
    </lineage>
</organism>
<dbReference type="Pfam" id="PF00857">
    <property type="entry name" value="Isochorismatase"/>
    <property type="match status" value="1"/>
</dbReference>
<dbReference type="InterPro" id="IPR050272">
    <property type="entry name" value="Isochorismatase-like_hydrls"/>
</dbReference>
<dbReference type="OrthoDB" id="245563at2759"/>
<gene>
    <name evidence="4" type="ORF">DAEQUDRAFT_751184</name>
</gene>
<protein>
    <submittedName>
        <fullName evidence="4">Isochorismatase family protein</fullName>
    </submittedName>
</protein>
<sequence>MTDHSGDEERVRIQARPYDWPHDGALSPANTALVIIDMQNDCNVEGTRTAIPNIARLLAAFRAHDYPVYHTREGHRPELSTLTSRELYRSRHNATGLGIGDPGPLGRLLILGERGHDIVPELCPRPSEPVIDKPGRSAFAYTDFELLLKVRGVAKLVVCGVTTDVCVHSTMREGNDRGYECLLVEDATGSVDEGLRRAAVDMVQIEGGIFGVVASTEEVLAGLAKRK</sequence>
<dbReference type="GO" id="GO:0016787">
    <property type="term" value="F:hydrolase activity"/>
    <property type="evidence" value="ECO:0007669"/>
    <property type="project" value="UniProtKB-KW"/>
</dbReference>
<comment type="similarity">
    <text evidence="1">Belongs to the isochorismatase family.</text>
</comment>
<keyword evidence="2" id="KW-0378">Hydrolase</keyword>
<dbReference type="Proteomes" id="UP000076727">
    <property type="component" value="Unassembled WGS sequence"/>
</dbReference>
<dbReference type="InterPro" id="IPR000868">
    <property type="entry name" value="Isochorismatase-like_dom"/>
</dbReference>
<feature type="domain" description="Isochorismatase-like" evidence="3">
    <location>
        <begin position="31"/>
        <end position="218"/>
    </location>
</feature>
<evidence type="ECO:0000256" key="2">
    <source>
        <dbReference type="ARBA" id="ARBA00022801"/>
    </source>
</evidence>
<evidence type="ECO:0000313" key="5">
    <source>
        <dbReference type="Proteomes" id="UP000076727"/>
    </source>
</evidence>
<proteinExistence type="inferred from homology"/>
<evidence type="ECO:0000259" key="3">
    <source>
        <dbReference type="Pfam" id="PF00857"/>
    </source>
</evidence>